<dbReference type="InterPro" id="IPR050452">
    <property type="entry name" value="Metacaspase"/>
</dbReference>
<sequence>MAKRALLVGIDTYPDPRNNLNSCVADTQRFRGLLQNYYGFLPQDITLLHNNAATLANVRIQLSALFSGVSSGDQVVFFQSSHGYRYVKGSTFTEVLCLYDQFLEDTELVQLSQQVPPGTFTCTLDACHSAGLEKLFFAPDGLHAARAKVWQPPPEQAAADAAMITQATSFKSFGRAATSDTGAVAKQFSAAAFGGNAAPPAKAGEGQPELNGVLFAACLADQTAAAGSPPTDGLSAFTWALGRELEAGGVTIAAEALRDRVDQRLQGLNMSQTPAIEAPMAHGGWLTQTLITYGDAMSTDTPSEPETPSTPTTPPDGDGFDSFLEGLGIGAKGKELTTSQGKEGVAKPSAKKPAPKGATSEGYATKSPKESDVSVTTTSASSAGASAAGSGVNQKGWGDLFGDILPDIVGPVAQSFGIDPRVAGQAASQVLSIFGIGGPGKDFTAAIPKEQAVAQIQQIVAPVLGNPTEVKALNAWLKAAIEPVQAHQGGKSFQQPDYSKSWLSDAWDSVTSTVSDVASTVADTVSSAASSVDWGKVGQLGLQALPYVIAAL</sequence>
<protein>
    <recommendedName>
        <fullName evidence="2">Peptidase C14 caspase domain-containing protein</fullName>
    </recommendedName>
</protein>
<feature type="compositionally biased region" description="Low complexity" evidence="1">
    <location>
        <begin position="373"/>
        <end position="392"/>
    </location>
</feature>
<evidence type="ECO:0000313" key="3">
    <source>
        <dbReference type="EMBL" id="GAA1962546.1"/>
    </source>
</evidence>
<dbReference type="Gene3D" id="3.40.50.1460">
    <property type="match status" value="1"/>
</dbReference>
<evidence type="ECO:0000313" key="4">
    <source>
        <dbReference type="Proteomes" id="UP001499933"/>
    </source>
</evidence>
<accession>A0ABN2R2S1</accession>
<evidence type="ECO:0000259" key="2">
    <source>
        <dbReference type="Pfam" id="PF00656"/>
    </source>
</evidence>
<dbReference type="RefSeq" id="WP_344095405.1">
    <property type="nucleotide sequence ID" value="NZ_BAAAOG010000005.1"/>
</dbReference>
<gene>
    <name evidence="3" type="ORF">GCM10009776_26520</name>
</gene>
<evidence type="ECO:0000256" key="1">
    <source>
        <dbReference type="SAM" id="MobiDB-lite"/>
    </source>
</evidence>
<comment type="caution">
    <text evidence="3">The sequence shown here is derived from an EMBL/GenBank/DDBJ whole genome shotgun (WGS) entry which is preliminary data.</text>
</comment>
<keyword evidence="4" id="KW-1185">Reference proteome</keyword>
<reference evidence="3 4" key="1">
    <citation type="journal article" date="2019" name="Int. J. Syst. Evol. Microbiol.">
        <title>The Global Catalogue of Microorganisms (GCM) 10K type strain sequencing project: providing services to taxonomists for standard genome sequencing and annotation.</title>
        <authorList>
            <consortium name="The Broad Institute Genomics Platform"/>
            <consortium name="The Broad Institute Genome Sequencing Center for Infectious Disease"/>
            <person name="Wu L."/>
            <person name="Ma J."/>
        </authorList>
    </citation>
    <scope>NUCLEOTIDE SEQUENCE [LARGE SCALE GENOMIC DNA]</scope>
    <source>
        <strain evidence="3 4">JCM 14901</strain>
    </source>
</reference>
<dbReference type="Pfam" id="PF00656">
    <property type="entry name" value="Peptidase_C14"/>
    <property type="match status" value="1"/>
</dbReference>
<dbReference type="PANTHER" id="PTHR48104:SF30">
    <property type="entry name" value="METACASPASE-1"/>
    <property type="match status" value="1"/>
</dbReference>
<name>A0ABN2R2S1_9MICO</name>
<dbReference type="Proteomes" id="UP001499933">
    <property type="component" value="Unassembled WGS sequence"/>
</dbReference>
<dbReference type="PANTHER" id="PTHR48104">
    <property type="entry name" value="METACASPASE-4"/>
    <property type="match status" value="1"/>
</dbReference>
<dbReference type="InterPro" id="IPR011600">
    <property type="entry name" value="Pept_C14_caspase"/>
</dbReference>
<proteinExistence type="predicted"/>
<feature type="domain" description="Peptidase C14 caspase" evidence="2">
    <location>
        <begin position="3"/>
        <end position="279"/>
    </location>
</feature>
<feature type="compositionally biased region" description="Low complexity" evidence="1">
    <location>
        <begin position="298"/>
        <end position="310"/>
    </location>
</feature>
<dbReference type="EMBL" id="BAAAOG010000005">
    <property type="protein sequence ID" value="GAA1962546.1"/>
    <property type="molecule type" value="Genomic_DNA"/>
</dbReference>
<feature type="region of interest" description="Disordered" evidence="1">
    <location>
        <begin position="295"/>
        <end position="392"/>
    </location>
</feature>
<organism evidence="3 4">
    <name type="scientific">Microbacterium deminutum</name>
    <dbReference type="NCBI Taxonomy" id="344164"/>
    <lineage>
        <taxon>Bacteria</taxon>
        <taxon>Bacillati</taxon>
        <taxon>Actinomycetota</taxon>
        <taxon>Actinomycetes</taxon>
        <taxon>Micrococcales</taxon>
        <taxon>Microbacteriaceae</taxon>
        <taxon>Microbacterium</taxon>
    </lineage>
</organism>